<reference evidence="3" key="1">
    <citation type="submission" date="2017-02" db="UniProtKB">
        <authorList>
            <consortium name="WormBaseParasite"/>
        </authorList>
    </citation>
    <scope>IDENTIFICATION</scope>
</reference>
<name>A0A0N5ACN8_9BILA</name>
<dbReference type="AlphaFoldDB" id="A0A0N5ACN8"/>
<dbReference type="Proteomes" id="UP000046393">
    <property type="component" value="Unplaced"/>
</dbReference>
<evidence type="ECO:0000313" key="3">
    <source>
        <dbReference type="WBParaSite" id="SMUV_0000191601-mRNA-1"/>
    </source>
</evidence>
<accession>A0A0N5ACN8</accession>
<feature type="coiled-coil region" evidence="1">
    <location>
        <begin position="116"/>
        <end position="210"/>
    </location>
</feature>
<proteinExistence type="predicted"/>
<feature type="coiled-coil region" evidence="1">
    <location>
        <begin position="34"/>
        <end position="61"/>
    </location>
</feature>
<protein>
    <submittedName>
        <fullName evidence="3">TBPIP domain-containing protein</fullName>
    </submittedName>
</protein>
<keyword evidence="2" id="KW-1185">Reference proteome</keyword>
<evidence type="ECO:0000313" key="2">
    <source>
        <dbReference type="Proteomes" id="UP000046393"/>
    </source>
</evidence>
<dbReference type="WBParaSite" id="SMUV_0000191601-mRNA-1">
    <property type="protein sequence ID" value="SMUV_0000191601-mRNA-1"/>
    <property type="gene ID" value="SMUV_0000191601"/>
</dbReference>
<evidence type="ECO:0000256" key="1">
    <source>
        <dbReference type="SAM" id="Coils"/>
    </source>
</evidence>
<sequence length="220" mass="25249">MSSLVDKSLNSENGVFLFVKTYEAVSLGISRSTIERFFKQLQDLQILIKVAEKEIQEESSTKEFSAYAINADNLEIFLEADLKLNKYYKSIFGETKKKEKSDNSKIIALVDEVKIRDEKIKELEKLIEESKTIQNVTDSQEYKDLAESNRLLESTASRLADENEELKKKLESNALENSNIGTEVEKDELIQVLESKLKKAREIFKEQQSIIISLRKAQEA</sequence>
<organism evidence="2 3">
    <name type="scientific">Syphacia muris</name>
    <dbReference type="NCBI Taxonomy" id="451379"/>
    <lineage>
        <taxon>Eukaryota</taxon>
        <taxon>Metazoa</taxon>
        <taxon>Ecdysozoa</taxon>
        <taxon>Nematoda</taxon>
        <taxon>Chromadorea</taxon>
        <taxon>Rhabditida</taxon>
        <taxon>Spirurina</taxon>
        <taxon>Oxyuridomorpha</taxon>
        <taxon>Oxyuroidea</taxon>
        <taxon>Oxyuridae</taxon>
        <taxon>Syphacia</taxon>
    </lineage>
</organism>
<keyword evidence="1" id="KW-0175">Coiled coil</keyword>